<dbReference type="AlphaFoldDB" id="A0AAV8V0Y4"/>
<sequence length="69" mass="7570">MCSPRAHRRSKLIYAPSSLRTDLLRRPSYPRGRQPEGVTAGPKKKLLVGSISGDIMEVGVPKEKTKVAP</sequence>
<organism evidence="2 3">
    <name type="scientific">Rhodosorus marinus</name>
    <dbReference type="NCBI Taxonomy" id="101924"/>
    <lineage>
        <taxon>Eukaryota</taxon>
        <taxon>Rhodophyta</taxon>
        <taxon>Stylonematophyceae</taxon>
        <taxon>Stylonematales</taxon>
        <taxon>Stylonemataceae</taxon>
        <taxon>Rhodosorus</taxon>
    </lineage>
</organism>
<dbReference type="EMBL" id="JAMWBK010000002">
    <property type="protein sequence ID" value="KAJ8907528.1"/>
    <property type="molecule type" value="Genomic_DNA"/>
</dbReference>
<feature type="region of interest" description="Disordered" evidence="1">
    <location>
        <begin position="24"/>
        <end position="43"/>
    </location>
</feature>
<comment type="caution">
    <text evidence="2">The sequence shown here is derived from an EMBL/GenBank/DDBJ whole genome shotgun (WGS) entry which is preliminary data.</text>
</comment>
<accession>A0AAV8V0Y4</accession>
<keyword evidence="3" id="KW-1185">Reference proteome</keyword>
<evidence type="ECO:0000313" key="3">
    <source>
        <dbReference type="Proteomes" id="UP001157974"/>
    </source>
</evidence>
<reference evidence="2 3" key="1">
    <citation type="journal article" date="2023" name="Nat. Commun.">
        <title>Origin of minicircular mitochondrial genomes in red algae.</title>
        <authorList>
            <person name="Lee Y."/>
            <person name="Cho C.H."/>
            <person name="Lee Y.M."/>
            <person name="Park S.I."/>
            <person name="Yang J.H."/>
            <person name="West J.A."/>
            <person name="Bhattacharya D."/>
            <person name="Yoon H.S."/>
        </authorList>
    </citation>
    <scope>NUCLEOTIDE SEQUENCE [LARGE SCALE GENOMIC DNA]</scope>
    <source>
        <strain evidence="2 3">CCMP1338</strain>
        <tissue evidence="2">Whole cell</tissue>
    </source>
</reference>
<proteinExistence type="predicted"/>
<name>A0AAV8V0Y4_9RHOD</name>
<dbReference type="Proteomes" id="UP001157974">
    <property type="component" value="Unassembled WGS sequence"/>
</dbReference>
<evidence type="ECO:0000256" key="1">
    <source>
        <dbReference type="SAM" id="MobiDB-lite"/>
    </source>
</evidence>
<protein>
    <submittedName>
        <fullName evidence="2">Uncharacterized protein</fullName>
    </submittedName>
</protein>
<evidence type="ECO:0000313" key="2">
    <source>
        <dbReference type="EMBL" id="KAJ8907528.1"/>
    </source>
</evidence>
<gene>
    <name evidence="2" type="ORF">NDN08_007639</name>
</gene>